<dbReference type="GO" id="GO:0016787">
    <property type="term" value="F:hydrolase activity"/>
    <property type="evidence" value="ECO:0007669"/>
    <property type="project" value="UniProtKB-KW"/>
</dbReference>
<evidence type="ECO:0000256" key="3">
    <source>
        <dbReference type="ARBA" id="ARBA00022801"/>
    </source>
</evidence>
<dbReference type="Pfam" id="PF08386">
    <property type="entry name" value="Abhydrolase_4"/>
    <property type="match status" value="1"/>
</dbReference>
<gene>
    <name evidence="7" type="ORF">V5R04_00190</name>
</gene>
<dbReference type="InterPro" id="IPR029058">
    <property type="entry name" value="AB_hydrolase_fold"/>
</dbReference>
<sequence length="546" mass="58332">MSGRDTIGFRVHPAKLENLRMKIQHRLRAAVAAVAVGAVVVLSGCSSWIPDQDPNQNPANSSSSSVPDPAPVTGPAGVVPASFEEIYNQDVEWTKCGGGAFQCADIQVPLDWDNPDSESITIAAQRYNAREKAMGTILVNPGGPGGSGIDLVSYAPAVFGRELLKNYNILGFDPRGVGQSEPITCLEPAEMDRFLATSYGELTEDLLVKATEEQKKFGQACAKNSGAILGEVDTQSAAKDMDLMRAVVGDEKLNYLGFSYGTQLGATYAGIYPENVGKMVLDGAIDLRLTSHAQSLQQAVGFENALRAFVTDCQTRSDCVLQGSVDDGMKQIDQLLSGLLANPMPTDHEGRVLTQNLGFYGMAQPLYAEPLWAMLRAALTEAIMANDGSSLLELSDMYFGREDDGTYADNSFEAFTAINCLDSREDADFATMQAENAEIIKAAPVMGKFFGFGAAGCADWPYPEAPQDFDLSAKGAAPIMVIGTTNDPATPYIWAEGLSEQLESGFLVTHVGEGHTAYGQGSACIVEVVDDYFVNGTIPAKDPECK</sequence>
<evidence type="ECO:0000259" key="5">
    <source>
        <dbReference type="Pfam" id="PF00561"/>
    </source>
</evidence>
<evidence type="ECO:0000256" key="1">
    <source>
        <dbReference type="ARBA" id="ARBA00010088"/>
    </source>
</evidence>
<comment type="similarity">
    <text evidence="1">Belongs to the peptidase S33 family.</text>
</comment>
<dbReference type="PANTHER" id="PTHR43248">
    <property type="entry name" value="2-SUCCINYL-6-HYDROXY-2,4-CYCLOHEXADIENE-1-CARBOXYLATE SYNTHASE"/>
    <property type="match status" value="1"/>
</dbReference>
<evidence type="ECO:0000259" key="6">
    <source>
        <dbReference type="Pfam" id="PF08386"/>
    </source>
</evidence>
<evidence type="ECO:0000256" key="2">
    <source>
        <dbReference type="ARBA" id="ARBA00022729"/>
    </source>
</evidence>
<dbReference type="Gene3D" id="3.40.50.1820">
    <property type="entry name" value="alpha/beta hydrolase"/>
    <property type="match status" value="1"/>
</dbReference>
<dbReference type="InterPro" id="IPR000073">
    <property type="entry name" value="AB_hydrolase_1"/>
</dbReference>
<organism evidence="7">
    <name type="scientific">Jonesiaceae bacterium BS-20</name>
    <dbReference type="NCBI Taxonomy" id="3120821"/>
    <lineage>
        <taxon>Bacteria</taxon>
        <taxon>Bacillati</taxon>
        <taxon>Actinomycetota</taxon>
        <taxon>Actinomycetes</taxon>
        <taxon>Micrococcales</taxon>
        <taxon>Jonesiaceae</taxon>
    </lineage>
</organism>
<reference evidence="7" key="1">
    <citation type="submission" date="2024-02" db="EMBL/GenBank/DDBJ databases">
        <title>Tomenella chthoni gen. nov. sp. nov., a member of the family Jonesiaceae isolated from bat guano.</title>
        <authorList>
            <person name="Miller S.L."/>
            <person name="King J."/>
            <person name="Sankaranarayanan K."/>
            <person name="Lawson P.A."/>
        </authorList>
    </citation>
    <scope>NUCLEOTIDE SEQUENCE</scope>
    <source>
        <strain evidence="7">BS-20</strain>
    </source>
</reference>
<dbReference type="SUPFAM" id="SSF53474">
    <property type="entry name" value="alpha/beta-Hydrolases"/>
    <property type="match status" value="1"/>
</dbReference>
<evidence type="ECO:0000256" key="4">
    <source>
        <dbReference type="SAM" id="MobiDB-lite"/>
    </source>
</evidence>
<dbReference type="InterPro" id="IPR051601">
    <property type="entry name" value="Serine_prot/Carboxylest_S33"/>
</dbReference>
<keyword evidence="2" id="KW-0732">Signal</keyword>
<dbReference type="AlphaFoldDB" id="A0AAU7DVF4"/>
<keyword evidence="3 7" id="KW-0378">Hydrolase</keyword>
<feature type="domain" description="AB hydrolase-1" evidence="5">
    <location>
        <begin position="136"/>
        <end position="321"/>
    </location>
</feature>
<feature type="domain" description="Peptidase S33 tripeptidyl aminopeptidase-like C-terminal" evidence="6">
    <location>
        <begin position="444"/>
        <end position="545"/>
    </location>
</feature>
<dbReference type="EMBL" id="CP146203">
    <property type="protein sequence ID" value="XBH21685.1"/>
    <property type="molecule type" value="Genomic_DNA"/>
</dbReference>
<name>A0AAU7DVF4_9MICO</name>
<dbReference type="PANTHER" id="PTHR43248:SF29">
    <property type="entry name" value="TRIPEPTIDYL AMINOPEPTIDASE"/>
    <property type="match status" value="1"/>
</dbReference>
<dbReference type="InterPro" id="IPR013595">
    <property type="entry name" value="Pept_S33_TAP-like_C"/>
</dbReference>
<proteinExistence type="inferred from homology"/>
<feature type="region of interest" description="Disordered" evidence="4">
    <location>
        <begin position="52"/>
        <end position="74"/>
    </location>
</feature>
<dbReference type="Pfam" id="PF00561">
    <property type="entry name" value="Abhydrolase_1"/>
    <property type="match status" value="1"/>
</dbReference>
<accession>A0AAU7DVF4</accession>
<evidence type="ECO:0000313" key="7">
    <source>
        <dbReference type="EMBL" id="XBH21685.1"/>
    </source>
</evidence>
<protein>
    <submittedName>
        <fullName evidence="7">Alpha/beta hydrolase</fullName>
    </submittedName>
</protein>